<dbReference type="EMBL" id="CP011497">
    <property type="protein sequence ID" value="AKJ10423.1"/>
    <property type="molecule type" value="Genomic_DNA"/>
</dbReference>
<sequence length="101" mass="11038">MDVSHRGRQLVGQLQPCGEGVGEIRVVGCSLSQHVREHLRLDRVAGIALERFQFAQARSRLCGHRPIGTPERPAHQPAEGCPDFRAGGASGPARQRHEQPC</sequence>
<protein>
    <submittedName>
        <fullName evidence="2">Uncharacterized protein</fullName>
    </submittedName>
</protein>
<keyword evidence="3" id="KW-1185">Reference proteome</keyword>
<organism evidence="2 3">
    <name type="scientific">Streptomyces incarnatus</name>
    <dbReference type="NCBI Taxonomy" id="665007"/>
    <lineage>
        <taxon>Bacteria</taxon>
        <taxon>Bacillati</taxon>
        <taxon>Actinomycetota</taxon>
        <taxon>Actinomycetes</taxon>
        <taxon>Kitasatosporales</taxon>
        <taxon>Streptomycetaceae</taxon>
        <taxon>Streptomyces</taxon>
    </lineage>
</organism>
<name>A0ABN4G973_9ACTN</name>
<reference evidence="2 3" key="1">
    <citation type="journal article" date="2015" name="ISME J.">
        <title>Draft Genome Sequence of Streptomyces incarnatus NRRL8089, which Produces the Nucleoside Antibiotic Sinefungin.</title>
        <authorList>
            <person name="Oshima K."/>
            <person name="Hattori M."/>
            <person name="Shimizu H."/>
            <person name="Fukuda K."/>
            <person name="Nemoto M."/>
            <person name="Inagaki K."/>
            <person name="Tamura T."/>
        </authorList>
    </citation>
    <scope>NUCLEOTIDE SEQUENCE [LARGE SCALE GENOMIC DNA]</scope>
    <source>
        <strain evidence="2 3">NRRL 8089</strain>
    </source>
</reference>
<evidence type="ECO:0000256" key="1">
    <source>
        <dbReference type="SAM" id="MobiDB-lite"/>
    </source>
</evidence>
<feature type="region of interest" description="Disordered" evidence="1">
    <location>
        <begin position="64"/>
        <end position="101"/>
    </location>
</feature>
<accession>A0ABN4G973</accession>
<gene>
    <name evidence="2" type="ORF">ABB07_10445</name>
</gene>
<evidence type="ECO:0000313" key="3">
    <source>
        <dbReference type="Proteomes" id="UP000035366"/>
    </source>
</evidence>
<proteinExistence type="predicted"/>
<evidence type="ECO:0000313" key="2">
    <source>
        <dbReference type="EMBL" id="AKJ10423.1"/>
    </source>
</evidence>
<dbReference type="Proteomes" id="UP000035366">
    <property type="component" value="Chromosome"/>
</dbReference>